<feature type="compositionally biased region" description="Basic residues" evidence="1">
    <location>
        <begin position="91"/>
        <end position="105"/>
    </location>
</feature>
<evidence type="ECO:0000313" key="3">
    <source>
        <dbReference type="Proteomes" id="UP000066284"/>
    </source>
</evidence>
<proteinExistence type="predicted"/>
<reference evidence="3" key="1">
    <citation type="submission" date="2015-09" db="EMBL/GenBank/DDBJ databases">
        <authorList>
            <person name="Daims H."/>
        </authorList>
    </citation>
    <scope>NUCLEOTIDE SEQUENCE [LARGE SCALE GENOMIC DNA]</scope>
</reference>
<evidence type="ECO:0000313" key="2">
    <source>
        <dbReference type="EMBL" id="CUQ67484.1"/>
    </source>
</evidence>
<sequence length="125" mass="13797">MSRLSFRFSFFASMGPRRFSRGNADRSVDTTAKTLGFNGAAAFQPRKSLEGVDTLLFENPLQWGRGVSAAEIGSECAQKSVEARASMGPRRFSRGNGRTRQKNRNANRCFNGAAAFQPRKSRCNP</sequence>
<gene>
    <name evidence="2" type="ORF">NITINOP_2512</name>
</gene>
<dbReference type="Proteomes" id="UP000066284">
    <property type="component" value="Chromosome 1"/>
</dbReference>
<evidence type="ECO:0000256" key="1">
    <source>
        <dbReference type="SAM" id="MobiDB-lite"/>
    </source>
</evidence>
<protein>
    <submittedName>
        <fullName evidence="2">Uncharacterized protein</fullName>
    </submittedName>
</protein>
<keyword evidence="3" id="KW-1185">Reference proteome</keyword>
<dbReference type="EMBL" id="LN885086">
    <property type="protein sequence ID" value="CUQ67484.1"/>
    <property type="molecule type" value="Genomic_DNA"/>
</dbReference>
<accession>A0A0S4KSP1</accession>
<dbReference type="AlphaFoldDB" id="A0A0S4KSP1"/>
<organism evidence="2 3">
    <name type="scientific">Candidatus Nitrospira inopinata</name>
    <dbReference type="NCBI Taxonomy" id="1715989"/>
    <lineage>
        <taxon>Bacteria</taxon>
        <taxon>Pseudomonadati</taxon>
        <taxon>Nitrospirota</taxon>
        <taxon>Nitrospiria</taxon>
        <taxon>Nitrospirales</taxon>
        <taxon>Nitrospiraceae</taxon>
        <taxon>Nitrospira</taxon>
    </lineage>
</organism>
<name>A0A0S4KSP1_9BACT</name>
<feature type="region of interest" description="Disordered" evidence="1">
    <location>
        <begin position="82"/>
        <end position="112"/>
    </location>
</feature>
<dbReference type="KEGG" id="nio:NITINOP_2512"/>